<dbReference type="GO" id="GO:0005886">
    <property type="term" value="C:plasma membrane"/>
    <property type="evidence" value="ECO:0007669"/>
    <property type="project" value="UniProtKB-SubCell"/>
</dbReference>
<evidence type="ECO:0000313" key="14">
    <source>
        <dbReference type="Proteomes" id="UP000244069"/>
    </source>
</evidence>
<dbReference type="PROSITE" id="PS50111">
    <property type="entry name" value="CHEMOTAXIS_TRANSDUC_2"/>
    <property type="match status" value="1"/>
</dbReference>
<dbReference type="AlphaFoldDB" id="A0A2T6ABD4"/>
<evidence type="ECO:0000256" key="9">
    <source>
        <dbReference type="SAM" id="MobiDB-lite"/>
    </source>
</evidence>
<evidence type="ECO:0000256" key="4">
    <source>
        <dbReference type="ARBA" id="ARBA00022692"/>
    </source>
</evidence>
<protein>
    <submittedName>
        <fullName evidence="13">Methyl-accepting chemotaxis sensory transducer with Cache sensor</fullName>
    </submittedName>
</protein>
<name>A0A2T6ABD4_9RHOB</name>
<dbReference type="InterPro" id="IPR033480">
    <property type="entry name" value="sCache_2"/>
</dbReference>
<keyword evidence="4 10" id="KW-0812">Transmembrane</keyword>
<evidence type="ECO:0000259" key="12">
    <source>
        <dbReference type="PROSITE" id="PS50885"/>
    </source>
</evidence>
<dbReference type="SMART" id="SM00283">
    <property type="entry name" value="MA"/>
    <property type="match status" value="1"/>
</dbReference>
<dbReference type="Gene3D" id="1.10.8.500">
    <property type="entry name" value="HAMP domain in histidine kinase"/>
    <property type="match status" value="1"/>
</dbReference>
<evidence type="ECO:0000256" key="3">
    <source>
        <dbReference type="ARBA" id="ARBA00022500"/>
    </source>
</evidence>
<dbReference type="SMART" id="SM00304">
    <property type="entry name" value="HAMP"/>
    <property type="match status" value="2"/>
</dbReference>
<accession>A0A2T6ABD4</accession>
<comment type="similarity">
    <text evidence="7">Belongs to the methyl-accepting chemotaxis (MCP) protein family.</text>
</comment>
<keyword evidence="8" id="KW-0807">Transducer</keyword>
<evidence type="ECO:0000256" key="7">
    <source>
        <dbReference type="ARBA" id="ARBA00029447"/>
    </source>
</evidence>
<dbReference type="Gene3D" id="3.30.450.20">
    <property type="entry name" value="PAS domain"/>
    <property type="match status" value="1"/>
</dbReference>
<dbReference type="GO" id="GO:0006935">
    <property type="term" value="P:chemotaxis"/>
    <property type="evidence" value="ECO:0007669"/>
    <property type="project" value="UniProtKB-KW"/>
</dbReference>
<proteinExistence type="inferred from homology"/>
<dbReference type="PANTHER" id="PTHR43531:SF11">
    <property type="entry name" value="METHYL-ACCEPTING CHEMOTAXIS PROTEIN 3"/>
    <property type="match status" value="1"/>
</dbReference>
<dbReference type="PROSITE" id="PS50885">
    <property type="entry name" value="HAMP"/>
    <property type="match status" value="2"/>
</dbReference>
<dbReference type="InterPro" id="IPR004089">
    <property type="entry name" value="MCPsignal_dom"/>
</dbReference>
<dbReference type="SUPFAM" id="SSF158472">
    <property type="entry name" value="HAMP domain-like"/>
    <property type="match status" value="1"/>
</dbReference>
<organism evidence="13 14">
    <name type="scientific">Allosediminivita pacifica</name>
    <dbReference type="NCBI Taxonomy" id="1267769"/>
    <lineage>
        <taxon>Bacteria</taxon>
        <taxon>Pseudomonadati</taxon>
        <taxon>Pseudomonadota</taxon>
        <taxon>Alphaproteobacteria</taxon>
        <taxon>Rhodobacterales</taxon>
        <taxon>Paracoccaceae</taxon>
        <taxon>Allosediminivita</taxon>
    </lineage>
</organism>
<evidence type="ECO:0000256" key="5">
    <source>
        <dbReference type="ARBA" id="ARBA00022989"/>
    </source>
</evidence>
<dbReference type="OrthoDB" id="354287at2"/>
<dbReference type="RefSeq" id="WP_107978454.1">
    <property type="nucleotide sequence ID" value="NZ_BMEZ01000030.1"/>
</dbReference>
<dbReference type="Pfam" id="PF00672">
    <property type="entry name" value="HAMP"/>
    <property type="match status" value="2"/>
</dbReference>
<dbReference type="PANTHER" id="PTHR43531">
    <property type="entry name" value="PROTEIN ICFG"/>
    <property type="match status" value="1"/>
</dbReference>
<dbReference type="SMART" id="SM01049">
    <property type="entry name" value="Cache_2"/>
    <property type="match status" value="1"/>
</dbReference>
<dbReference type="FunFam" id="1.10.287.950:FF:000001">
    <property type="entry name" value="Methyl-accepting chemotaxis sensory transducer"/>
    <property type="match status" value="1"/>
</dbReference>
<feature type="transmembrane region" description="Helical" evidence="10">
    <location>
        <begin position="192"/>
        <end position="213"/>
    </location>
</feature>
<dbReference type="Gene3D" id="1.10.287.950">
    <property type="entry name" value="Methyl-accepting chemotaxis protein"/>
    <property type="match status" value="1"/>
</dbReference>
<evidence type="ECO:0000256" key="8">
    <source>
        <dbReference type="PROSITE-ProRule" id="PRU00284"/>
    </source>
</evidence>
<feature type="domain" description="HAMP" evidence="12">
    <location>
        <begin position="279"/>
        <end position="329"/>
    </location>
</feature>
<feature type="region of interest" description="Disordered" evidence="9">
    <location>
        <begin position="614"/>
        <end position="633"/>
    </location>
</feature>
<evidence type="ECO:0000256" key="2">
    <source>
        <dbReference type="ARBA" id="ARBA00022475"/>
    </source>
</evidence>
<sequence>MLQAIYRIPFRIYLIVVMAAALAASLSYLLLSHMVDASYEMRQEALADNMDIAVSVLEDFHARAEAGEIPTAEAREQAFSLIGAMRFGAEGNGYFVIQDEEMQMLMHPILTDLVGQDQSGLTDSHGLRITQVITERALAEGEGAQRYWFAKPGSDVPEEKLGYFRHFEPWGVVLTTGDYVSDIRAGMDNLRAFVSVALAIGVAALIAVSAMLARSVTRPLSRFMESMRAVSEGDYDQDIPVARRRDEIGHLGRDLLSFRDRLRESDGITRQRERESVEQARVVSELRTAMERLSRGDLSHTIETEFPTEYEGLRQDFNETVTTLDELITSVVENARGIHSRAEEISSASVDLSRRTESQAATLEETAAAMDELTASVGSASENAAGVATAVDAARSNAEHSGEVVEQSIRVMDQIKQSSDSILRIISLIDDIAFQTNLLALNAGVEAARAGESGRGFAVVASEVRALAQRSSDAAKEISQLINESSGHVEAGVTQVHRTGEALEDIVKRVTSVAELIRGIADGAKEQSAGISEINVGVTQLDQVTQQNAAMVEQTTAASMALKEDAGILSGLMAHFQLRDLPQNVIEHDAGPTASQATGWESEMEVDPVPLLPAPQPKVATASGGGGSTWQDF</sequence>
<gene>
    <name evidence="13" type="ORF">C8N44_13239</name>
</gene>
<dbReference type="SUPFAM" id="SSF58104">
    <property type="entry name" value="Methyl-accepting chemotaxis protein (MCP) signaling domain"/>
    <property type="match status" value="1"/>
</dbReference>
<keyword evidence="3" id="KW-0145">Chemotaxis</keyword>
<dbReference type="Pfam" id="PF17200">
    <property type="entry name" value="sCache_2"/>
    <property type="match status" value="1"/>
</dbReference>
<dbReference type="CDD" id="cd06225">
    <property type="entry name" value="HAMP"/>
    <property type="match status" value="1"/>
</dbReference>
<feature type="transmembrane region" description="Helical" evidence="10">
    <location>
        <begin position="12"/>
        <end position="31"/>
    </location>
</feature>
<dbReference type="EMBL" id="QBKN01000032">
    <property type="protein sequence ID" value="PTX41133.1"/>
    <property type="molecule type" value="Genomic_DNA"/>
</dbReference>
<evidence type="ECO:0000313" key="13">
    <source>
        <dbReference type="EMBL" id="PTX41133.1"/>
    </source>
</evidence>
<dbReference type="InterPro" id="IPR051310">
    <property type="entry name" value="MCP_chemotaxis"/>
</dbReference>
<keyword evidence="2" id="KW-1003">Cell membrane</keyword>
<evidence type="ECO:0000256" key="10">
    <source>
        <dbReference type="SAM" id="Phobius"/>
    </source>
</evidence>
<dbReference type="InterPro" id="IPR003660">
    <property type="entry name" value="HAMP_dom"/>
</dbReference>
<dbReference type="Proteomes" id="UP000244069">
    <property type="component" value="Unassembled WGS sequence"/>
</dbReference>
<evidence type="ECO:0000256" key="6">
    <source>
        <dbReference type="ARBA" id="ARBA00023136"/>
    </source>
</evidence>
<dbReference type="CDD" id="cd11386">
    <property type="entry name" value="MCP_signal"/>
    <property type="match status" value="1"/>
</dbReference>
<dbReference type="GO" id="GO:0007165">
    <property type="term" value="P:signal transduction"/>
    <property type="evidence" value="ECO:0007669"/>
    <property type="project" value="UniProtKB-KW"/>
</dbReference>
<feature type="compositionally biased region" description="Gly residues" evidence="9">
    <location>
        <begin position="623"/>
        <end position="633"/>
    </location>
</feature>
<comment type="caution">
    <text evidence="13">The sequence shown here is derived from an EMBL/GenBank/DDBJ whole genome shotgun (WGS) entry which is preliminary data.</text>
</comment>
<keyword evidence="6 10" id="KW-0472">Membrane</keyword>
<keyword evidence="14" id="KW-1185">Reference proteome</keyword>
<reference evidence="13 14" key="1">
    <citation type="submission" date="2018-04" db="EMBL/GenBank/DDBJ databases">
        <title>Genomic Encyclopedia of Archaeal and Bacterial Type Strains, Phase II (KMG-II): from individual species to whole genera.</title>
        <authorList>
            <person name="Goeker M."/>
        </authorList>
    </citation>
    <scope>NUCLEOTIDE SEQUENCE [LARGE SCALE GENOMIC DNA]</scope>
    <source>
        <strain evidence="13 14">DSM 29329</strain>
    </source>
</reference>
<dbReference type="Pfam" id="PF00015">
    <property type="entry name" value="MCPsignal"/>
    <property type="match status" value="1"/>
</dbReference>
<feature type="domain" description="Methyl-accepting transducer" evidence="11">
    <location>
        <begin position="334"/>
        <end position="563"/>
    </location>
</feature>
<evidence type="ECO:0000259" key="11">
    <source>
        <dbReference type="PROSITE" id="PS50111"/>
    </source>
</evidence>
<evidence type="ECO:0000256" key="1">
    <source>
        <dbReference type="ARBA" id="ARBA00004651"/>
    </source>
</evidence>
<comment type="subcellular location">
    <subcellularLocation>
        <location evidence="1">Cell membrane</location>
        <topology evidence="1">Multi-pass membrane protein</topology>
    </subcellularLocation>
</comment>
<feature type="domain" description="HAMP" evidence="12">
    <location>
        <begin position="214"/>
        <end position="267"/>
    </location>
</feature>
<keyword evidence="5 10" id="KW-1133">Transmembrane helix</keyword>